<feature type="compositionally biased region" description="Polar residues" evidence="2">
    <location>
        <begin position="712"/>
        <end position="726"/>
    </location>
</feature>
<dbReference type="Pfam" id="PF00017">
    <property type="entry name" value="SH2"/>
    <property type="match status" value="1"/>
</dbReference>
<feature type="region of interest" description="Disordered" evidence="2">
    <location>
        <begin position="109"/>
        <end position="218"/>
    </location>
</feature>
<keyword evidence="6" id="KW-1185">Reference proteome</keyword>
<gene>
    <name evidence="5" type="ORF">MONBRDRAFT_31044</name>
</gene>
<dbReference type="PROSITE" id="PS50001">
    <property type="entry name" value="SH2"/>
    <property type="match status" value="1"/>
</dbReference>
<dbReference type="InterPro" id="IPR000980">
    <property type="entry name" value="SH2"/>
</dbReference>
<dbReference type="KEGG" id="mbr:MONBRDRAFT_31044"/>
<dbReference type="CDD" id="cd00173">
    <property type="entry name" value="SH2"/>
    <property type="match status" value="1"/>
</dbReference>
<proteinExistence type="predicted"/>
<feature type="transmembrane region" description="Helical" evidence="3">
    <location>
        <begin position="1008"/>
        <end position="1034"/>
    </location>
</feature>
<sequence length="1160" mass="121535">MAEEVADEEWFAGLQDKHSIEQRLMQPGVADGSFVLRSSASDPNAFTMVVRWQGALKNFRIFQQNYLWHVSPTIGYPSLGALVHTHIADGIASGGDEIKLIPFPINPKSGSTSAAPNLEPEETYEDLETMRPQLPSSPMPSLGSRTSSVMGRTPSMSRPLPSLPGARGASVSSSASFRAPLPTPGAPPTTLPTIDADNSTAPALPPKQTRGGLNLPSASTTNQLMAQSAELYNNSDAIQQNAPTAMDDGELYGNTEAEESIAHASAPAIVTSDDGELYGNAEAEQSYMPMSGGDADQLYGNAEAESSTAGLPAPLPRAPLAAPGMPAVADDDELYGNADMDLPAAHSMDTYTPMTADLPPPRAPVEAPAPVIVAQEDDTYDALPPPRASVSYPPVAPVSNPAPIIVAQEDDTYDALPPPRASISARPGMAAPPAPLFQVEYTPPTEDVTYGNEDNVPNLGFGQSQPAPHLVHGAVVPDEEVYGNAELDAAPNISYPSDDIYGNTEVDMHHMQQTSPPATSFGADSRRQSLPLPLPPQRNASVSQAPGFTAPHTIDAEALANDLIYGEDEAPEVITGFGGAGGAGEDDIYGNAELDSGAPAIPVVAMNDDMYGNTELERDIPAATAVAAPAVPLRDPPGGRSPADSYGFDEYDTSAGDVLNFSFNVDPSTGGFEANLVSDSPSPSAAPGASVNSSDSAPPPYVPPPRGSSVSQSAKNTPSLPPRTSTITSHQAQAAMSYRADASENRFLSILQCILAWVLLLFVILGLSINDWAALNATLGMGTTSITYGLVGACAGSTCYKYADLPDIPSRLQAALAFFCLALVGALLTALFATLQLLSSVSLPPPLPQAVELSKGRLWIGFAATDNIDFDSVLTCALTDLCDATAMIQHTRRALYVARHIQAGRITWTSRWPWIVIVFSSASMSLLAAGISSNNWFLANDLEFDLHAGHHLACIAGPTRKSQAVESLFMTDAILAGLMVLWFAAIALDLLGVLVLERFSLGQFLLAHGNAVCTLAAILIVILGLSASAVYAVLLQDSLLATSTSMSLGFILCLVGWLLQVVFLLVLGLAIKSGSPAQARVKPQTAQARIDGVQTNDDDLGMQENPLLAMSRGQLKLDGDNGPGESIADPQIQLGGVTTADTSDAPVKAFSNTSTIEQSA</sequence>
<dbReference type="AlphaFoldDB" id="A9UQX3"/>
<dbReference type="SMART" id="SM00252">
    <property type="entry name" value="SH2"/>
    <property type="match status" value="1"/>
</dbReference>
<dbReference type="OMA" id="QEDDTYD"/>
<keyword evidence="3" id="KW-0812">Transmembrane</keyword>
<reference evidence="5 6" key="1">
    <citation type="journal article" date="2008" name="Nature">
        <title>The genome of the choanoflagellate Monosiga brevicollis and the origin of metazoans.</title>
        <authorList>
            <consortium name="JGI Sequencing"/>
            <person name="King N."/>
            <person name="Westbrook M.J."/>
            <person name="Young S.L."/>
            <person name="Kuo A."/>
            <person name="Abedin M."/>
            <person name="Chapman J."/>
            <person name="Fairclough S."/>
            <person name="Hellsten U."/>
            <person name="Isogai Y."/>
            <person name="Letunic I."/>
            <person name="Marr M."/>
            <person name="Pincus D."/>
            <person name="Putnam N."/>
            <person name="Rokas A."/>
            <person name="Wright K.J."/>
            <person name="Zuzow R."/>
            <person name="Dirks W."/>
            <person name="Good M."/>
            <person name="Goodstein D."/>
            <person name="Lemons D."/>
            <person name="Li W."/>
            <person name="Lyons J.B."/>
            <person name="Morris A."/>
            <person name="Nichols S."/>
            <person name="Richter D.J."/>
            <person name="Salamov A."/>
            <person name="Bork P."/>
            <person name="Lim W.A."/>
            <person name="Manning G."/>
            <person name="Miller W.T."/>
            <person name="McGinnis W."/>
            <person name="Shapiro H."/>
            <person name="Tjian R."/>
            <person name="Grigoriev I.V."/>
            <person name="Rokhsar D."/>
        </authorList>
    </citation>
    <scope>NUCLEOTIDE SEQUENCE [LARGE SCALE GENOMIC DNA]</scope>
    <source>
        <strain evidence="6">MX1 / ATCC 50154</strain>
    </source>
</reference>
<accession>A9UQX3</accession>
<dbReference type="Gene3D" id="3.30.505.10">
    <property type="entry name" value="SH2 domain"/>
    <property type="match status" value="1"/>
</dbReference>
<feature type="region of interest" description="Disordered" evidence="2">
    <location>
        <begin position="1138"/>
        <end position="1160"/>
    </location>
</feature>
<feature type="domain" description="SH2" evidence="4">
    <location>
        <begin position="10"/>
        <end position="105"/>
    </location>
</feature>
<keyword evidence="3" id="KW-1133">Transmembrane helix</keyword>
<keyword evidence="3" id="KW-0472">Membrane</keyword>
<feature type="compositionally biased region" description="Low complexity" evidence="2">
    <location>
        <begin position="678"/>
        <end position="696"/>
    </location>
</feature>
<keyword evidence="1" id="KW-0727">SH2 domain</keyword>
<evidence type="ECO:0000256" key="1">
    <source>
        <dbReference type="PROSITE-ProRule" id="PRU00191"/>
    </source>
</evidence>
<protein>
    <recommendedName>
        <fullName evidence="4">SH2 domain-containing protein</fullName>
    </recommendedName>
</protein>
<evidence type="ECO:0000313" key="5">
    <source>
        <dbReference type="EMBL" id="EDQ92673.1"/>
    </source>
</evidence>
<feature type="compositionally biased region" description="Pro residues" evidence="2">
    <location>
        <begin position="181"/>
        <end position="190"/>
    </location>
</feature>
<organism evidence="5 6">
    <name type="scientific">Monosiga brevicollis</name>
    <name type="common">Choanoflagellate</name>
    <dbReference type="NCBI Taxonomy" id="81824"/>
    <lineage>
        <taxon>Eukaryota</taxon>
        <taxon>Choanoflagellata</taxon>
        <taxon>Craspedida</taxon>
        <taxon>Salpingoecidae</taxon>
        <taxon>Monosiga</taxon>
    </lineage>
</organism>
<feature type="compositionally biased region" description="Pro residues" evidence="2">
    <location>
        <begin position="697"/>
        <end position="706"/>
    </location>
</feature>
<feature type="region of interest" description="Disordered" evidence="2">
    <location>
        <begin position="628"/>
        <end position="649"/>
    </location>
</feature>
<feature type="compositionally biased region" description="Low complexity" evidence="2">
    <location>
        <begin position="165"/>
        <end position="180"/>
    </location>
</feature>
<dbReference type="Proteomes" id="UP000001357">
    <property type="component" value="Unassembled WGS sequence"/>
</dbReference>
<dbReference type="STRING" id="81824.A9UQX3"/>
<feature type="transmembrane region" description="Helical" evidence="3">
    <location>
        <begin position="747"/>
        <end position="767"/>
    </location>
</feature>
<feature type="transmembrane region" description="Helical" evidence="3">
    <location>
        <begin position="815"/>
        <end position="838"/>
    </location>
</feature>
<dbReference type="InterPro" id="IPR036860">
    <property type="entry name" value="SH2_dom_sf"/>
</dbReference>
<dbReference type="InParanoid" id="A9UQX3"/>
<feature type="region of interest" description="Disordered" evidence="2">
    <location>
        <begin position="674"/>
        <end position="726"/>
    </location>
</feature>
<dbReference type="RefSeq" id="XP_001742435.1">
    <property type="nucleotide sequence ID" value="XM_001742383.1"/>
</dbReference>
<evidence type="ECO:0000256" key="2">
    <source>
        <dbReference type="SAM" id="MobiDB-lite"/>
    </source>
</evidence>
<evidence type="ECO:0000313" key="6">
    <source>
        <dbReference type="Proteomes" id="UP000001357"/>
    </source>
</evidence>
<feature type="compositionally biased region" description="Polar residues" evidence="2">
    <location>
        <begin position="1150"/>
        <end position="1160"/>
    </location>
</feature>
<feature type="transmembrane region" description="Helical" evidence="3">
    <location>
        <begin position="779"/>
        <end position="803"/>
    </location>
</feature>
<feature type="transmembrane region" description="Helical" evidence="3">
    <location>
        <begin position="912"/>
        <end position="931"/>
    </location>
</feature>
<evidence type="ECO:0000259" key="4">
    <source>
        <dbReference type="PROSITE" id="PS50001"/>
    </source>
</evidence>
<feature type="transmembrane region" description="Helical" evidence="3">
    <location>
        <begin position="973"/>
        <end position="996"/>
    </location>
</feature>
<evidence type="ECO:0000256" key="3">
    <source>
        <dbReference type="SAM" id="Phobius"/>
    </source>
</evidence>
<feature type="transmembrane region" description="Helical" evidence="3">
    <location>
        <begin position="1046"/>
        <end position="1071"/>
    </location>
</feature>
<dbReference type="SUPFAM" id="SSF55550">
    <property type="entry name" value="SH2 domain"/>
    <property type="match status" value="1"/>
</dbReference>
<dbReference type="GeneID" id="5887518"/>
<name>A9UQX3_MONBE</name>
<dbReference type="EMBL" id="CH991543">
    <property type="protein sequence ID" value="EDQ92673.1"/>
    <property type="molecule type" value="Genomic_DNA"/>
</dbReference>
<feature type="compositionally biased region" description="Polar residues" evidence="2">
    <location>
        <begin position="143"/>
        <end position="156"/>
    </location>
</feature>